<dbReference type="AlphaFoldDB" id="A0A9X1P7Z3"/>
<dbReference type="SUPFAM" id="SSF53098">
    <property type="entry name" value="Ribonuclease H-like"/>
    <property type="match status" value="1"/>
</dbReference>
<reference evidence="3" key="1">
    <citation type="submission" date="2022-01" db="EMBL/GenBank/DDBJ databases">
        <title>Jiella avicenniae sp. nov., a novel endophytic bacterium isolated from bark of Avicennia marina.</title>
        <authorList>
            <person name="Tuo L."/>
        </authorList>
    </citation>
    <scope>NUCLEOTIDE SEQUENCE</scope>
    <source>
        <strain evidence="3">CBK1P-4</strain>
    </source>
</reference>
<dbReference type="InterPro" id="IPR002559">
    <property type="entry name" value="Transposase_11"/>
</dbReference>
<dbReference type="GO" id="GO:0003677">
    <property type="term" value="F:DNA binding"/>
    <property type="evidence" value="ECO:0007669"/>
    <property type="project" value="InterPro"/>
</dbReference>
<keyword evidence="4" id="KW-1185">Reference proteome</keyword>
<dbReference type="InterPro" id="IPR025161">
    <property type="entry name" value="IS402-like_dom"/>
</dbReference>
<sequence length="251" mass="27867">MSRLFWLDDEAWAAIEPHLPKNQPGARRVDDRRVISGILHVLKTGCRWQDCPAEYGPPTTIYNRFNRWSRRQLWSRILEALVARGVLALSASIDSSYVKAHRSAHGGKGGPKAQAIGTSRGGQTTKIHAVTDLLGRPVILRLTAGNVADITMAGPLLDAAGRVRCLIADKGYDANALRKRLKAEGAAVVIPGRSNRKVPVDYDAVRYKGRWRIEAAFCRLKDFRRIATRYDKLARNFLSAVALATLVAFWV</sequence>
<dbReference type="EMBL" id="JAJUWU010000036">
    <property type="protein sequence ID" value="MCE7030963.1"/>
    <property type="molecule type" value="Genomic_DNA"/>
</dbReference>
<feature type="domain" description="Insertion element IS402-like" evidence="2">
    <location>
        <begin position="7"/>
        <end position="77"/>
    </location>
</feature>
<dbReference type="PANTHER" id="PTHR46637:SF1">
    <property type="entry name" value="BLL5188 PROTEIN"/>
    <property type="match status" value="1"/>
</dbReference>
<organism evidence="3 4">
    <name type="scientific">Jiella avicenniae</name>
    <dbReference type="NCBI Taxonomy" id="2907202"/>
    <lineage>
        <taxon>Bacteria</taxon>
        <taxon>Pseudomonadati</taxon>
        <taxon>Pseudomonadota</taxon>
        <taxon>Alphaproteobacteria</taxon>
        <taxon>Hyphomicrobiales</taxon>
        <taxon>Aurantimonadaceae</taxon>
        <taxon>Jiella</taxon>
    </lineage>
</organism>
<evidence type="ECO:0000259" key="1">
    <source>
        <dbReference type="Pfam" id="PF01609"/>
    </source>
</evidence>
<evidence type="ECO:0000313" key="3">
    <source>
        <dbReference type="EMBL" id="MCE7030963.1"/>
    </source>
</evidence>
<evidence type="ECO:0000313" key="4">
    <source>
        <dbReference type="Proteomes" id="UP001139035"/>
    </source>
</evidence>
<dbReference type="NCBIfam" id="NF033580">
    <property type="entry name" value="transpos_IS5_3"/>
    <property type="match status" value="1"/>
</dbReference>
<dbReference type="InterPro" id="IPR012337">
    <property type="entry name" value="RNaseH-like_sf"/>
</dbReference>
<dbReference type="PANTHER" id="PTHR46637">
    <property type="entry name" value="TIS1421-TRANSPOSASE PROTEIN A"/>
    <property type="match status" value="1"/>
</dbReference>
<feature type="domain" description="Transposase IS4-like" evidence="1">
    <location>
        <begin position="93"/>
        <end position="245"/>
    </location>
</feature>
<dbReference type="Proteomes" id="UP001139035">
    <property type="component" value="Unassembled WGS sequence"/>
</dbReference>
<comment type="caution">
    <text evidence="3">The sequence shown here is derived from an EMBL/GenBank/DDBJ whole genome shotgun (WGS) entry which is preliminary data.</text>
</comment>
<proteinExistence type="predicted"/>
<dbReference type="Pfam" id="PF01609">
    <property type="entry name" value="DDE_Tnp_1"/>
    <property type="match status" value="1"/>
</dbReference>
<dbReference type="Pfam" id="PF13340">
    <property type="entry name" value="DUF4096"/>
    <property type="match status" value="1"/>
</dbReference>
<dbReference type="GO" id="GO:0006313">
    <property type="term" value="P:DNA transposition"/>
    <property type="evidence" value="ECO:0007669"/>
    <property type="project" value="InterPro"/>
</dbReference>
<accession>A0A9X1P7Z3</accession>
<evidence type="ECO:0000259" key="2">
    <source>
        <dbReference type="Pfam" id="PF13340"/>
    </source>
</evidence>
<dbReference type="GO" id="GO:0004803">
    <property type="term" value="F:transposase activity"/>
    <property type="evidence" value="ECO:0007669"/>
    <property type="project" value="InterPro"/>
</dbReference>
<gene>
    <name evidence="3" type="ORF">LZD57_23565</name>
</gene>
<name>A0A9X1P7Z3_9HYPH</name>
<dbReference type="InterPro" id="IPR052909">
    <property type="entry name" value="Transposase_6_like"/>
</dbReference>
<protein>
    <submittedName>
        <fullName evidence="3">IS5 family transposase</fullName>
    </submittedName>
</protein>